<sequence>MSSTHTSKRLCTGIYRNQQSMTEQVERNNTNEDEGSATQEDDTTRGRKDSQQFNVDDSDSDDSQKTLIHDSDNTEEEEQVSDSMFDADDEDSGEDTAVEYPSSGEHPDSMSPDELEDEDELHVYTGHDTTTTTANTFFLFPNTLPTSLLPSSIAPSSSTHVTRSSLPPPPPPTARQTTAQQTMAQLRRDVRSRWRHSLGIDGSAPMLPGRRGFEPAPSRLRGCLMERVVEEGGEGGEGGGVGEEN</sequence>
<dbReference type="EMBL" id="MU006222">
    <property type="protein sequence ID" value="KAF2828438.1"/>
    <property type="molecule type" value="Genomic_DNA"/>
</dbReference>
<feature type="region of interest" description="Disordered" evidence="1">
    <location>
        <begin position="1"/>
        <end position="117"/>
    </location>
</feature>
<feature type="compositionally biased region" description="Acidic residues" evidence="1">
    <location>
        <begin position="73"/>
        <end position="97"/>
    </location>
</feature>
<reference evidence="2" key="1">
    <citation type="journal article" date="2020" name="Stud. Mycol.">
        <title>101 Dothideomycetes genomes: a test case for predicting lifestyles and emergence of pathogens.</title>
        <authorList>
            <person name="Haridas S."/>
            <person name="Albert R."/>
            <person name="Binder M."/>
            <person name="Bloem J."/>
            <person name="Labutti K."/>
            <person name="Salamov A."/>
            <person name="Andreopoulos B."/>
            <person name="Baker S."/>
            <person name="Barry K."/>
            <person name="Bills G."/>
            <person name="Bluhm B."/>
            <person name="Cannon C."/>
            <person name="Castanera R."/>
            <person name="Culley D."/>
            <person name="Daum C."/>
            <person name="Ezra D."/>
            <person name="Gonzalez J."/>
            <person name="Henrissat B."/>
            <person name="Kuo A."/>
            <person name="Liang C."/>
            <person name="Lipzen A."/>
            <person name="Lutzoni F."/>
            <person name="Magnuson J."/>
            <person name="Mondo S."/>
            <person name="Nolan M."/>
            <person name="Ohm R."/>
            <person name="Pangilinan J."/>
            <person name="Park H.-J."/>
            <person name="Ramirez L."/>
            <person name="Alfaro M."/>
            <person name="Sun H."/>
            <person name="Tritt A."/>
            <person name="Yoshinaga Y."/>
            <person name="Zwiers L.-H."/>
            <person name="Turgeon B."/>
            <person name="Goodwin S."/>
            <person name="Spatafora J."/>
            <person name="Crous P."/>
            <person name="Grigoriev I."/>
        </authorList>
    </citation>
    <scope>NUCLEOTIDE SEQUENCE</scope>
    <source>
        <strain evidence="2">CBS 113818</strain>
    </source>
</reference>
<feature type="compositionally biased region" description="Low complexity" evidence="1">
    <location>
        <begin position="150"/>
        <end position="159"/>
    </location>
</feature>
<feature type="region of interest" description="Disordered" evidence="1">
    <location>
        <begin position="150"/>
        <end position="176"/>
    </location>
</feature>
<evidence type="ECO:0000313" key="3">
    <source>
        <dbReference type="Proteomes" id="UP000799424"/>
    </source>
</evidence>
<gene>
    <name evidence="2" type="ORF">CC86DRAFT_193345</name>
</gene>
<feature type="region of interest" description="Disordered" evidence="1">
    <location>
        <begin position="199"/>
        <end position="219"/>
    </location>
</feature>
<protein>
    <submittedName>
        <fullName evidence="2">Uncharacterized protein</fullName>
    </submittedName>
</protein>
<accession>A0A6A7A6N7</accession>
<organism evidence="2 3">
    <name type="scientific">Ophiobolus disseminans</name>
    <dbReference type="NCBI Taxonomy" id="1469910"/>
    <lineage>
        <taxon>Eukaryota</taxon>
        <taxon>Fungi</taxon>
        <taxon>Dikarya</taxon>
        <taxon>Ascomycota</taxon>
        <taxon>Pezizomycotina</taxon>
        <taxon>Dothideomycetes</taxon>
        <taxon>Pleosporomycetidae</taxon>
        <taxon>Pleosporales</taxon>
        <taxon>Pleosporineae</taxon>
        <taxon>Phaeosphaeriaceae</taxon>
        <taxon>Ophiobolus</taxon>
    </lineage>
</organism>
<feature type="compositionally biased region" description="Acidic residues" evidence="1">
    <location>
        <begin position="31"/>
        <end position="41"/>
    </location>
</feature>
<feature type="compositionally biased region" description="Basic and acidic residues" evidence="1">
    <location>
        <begin position="62"/>
        <end position="72"/>
    </location>
</feature>
<keyword evidence="3" id="KW-1185">Reference proteome</keyword>
<dbReference type="AlphaFoldDB" id="A0A6A7A6N7"/>
<evidence type="ECO:0000256" key="1">
    <source>
        <dbReference type="SAM" id="MobiDB-lite"/>
    </source>
</evidence>
<proteinExistence type="predicted"/>
<evidence type="ECO:0000313" key="2">
    <source>
        <dbReference type="EMBL" id="KAF2828438.1"/>
    </source>
</evidence>
<dbReference type="Proteomes" id="UP000799424">
    <property type="component" value="Unassembled WGS sequence"/>
</dbReference>
<name>A0A6A7A6N7_9PLEO</name>